<dbReference type="AlphaFoldDB" id="A0A0C3ITC2"/>
<organism evidence="4 5">
    <name type="scientific">Pisolithus tinctorius Marx 270</name>
    <dbReference type="NCBI Taxonomy" id="870435"/>
    <lineage>
        <taxon>Eukaryota</taxon>
        <taxon>Fungi</taxon>
        <taxon>Dikarya</taxon>
        <taxon>Basidiomycota</taxon>
        <taxon>Agaricomycotina</taxon>
        <taxon>Agaricomycetes</taxon>
        <taxon>Agaricomycetidae</taxon>
        <taxon>Boletales</taxon>
        <taxon>Sclerodermatineae</taxon>
        <taxon>Pisolithaceae</taxon>
        <taxon>Pisolithus</taxon>
    </lineage>
</organism>
<dbReference type="OrthoDB" id="3267146at2759"/>
<keyword evidence="2" id="KW-0677">Repeat</keyword>
<dbReference type="InParanoid" id="A0A0C3ITC2"/>
<feature type="repeat" description="WD" evidence="3">
    <location>
        <begin position="17"/>
        <end position="56"/>
    </location>
</feature>
<dbReference type="EMBL" id="KN831998">
    <property type="protein sequence ID" value="KIO00158.1"/>
    <property type="molecule type" value="Genomic_DNA"/>
</dbReference>
<accession>A0A0C3ITC2</accession>
<evidence type="ECO:0000256" key="1">
    <source>
        <dbReference type="ARBA" id="ARBA00022574"/>
    </source>
</evidence>
<keyword evidence="5" id="KW-1185">Reference proteome</keyword>
<evidence type="ECO:0000256" key="2">
    <source>
        <dbReference type="ARBA" id="ARBA00022737"/>
    </source>
</evidence>
<evidence type="ECO:0000313" key="4">
    <source>
        <dbReference type="EMBL" id="KIO00158.1"/>
    </source>
</evidence>
<protein>
    <submittedName>
        <fullName evidence="4">Uncharacterized protein</fullName>
    </submittedName>
</protein>
<dbReference type="HOGENOM" id="CLU_000288_57_30_1"/>
<dbReference type="SUPFAM" id="SSF50978">
    <property type="entry name" value="WD40 repeat-like"/>
    <property type="match status" value="1"/>
</dbReference>
<dbReference type="STRING" id="870435.A0A0C3ITC2"/>
<proteinExistence type="predicted"/>
<feature type="non-terminal residue" evidence="4">
    <location>
        <position position="56"/>
    </location>
</feature>
<reference evidence="4 5" key="1">
    <citation type="submission" date="2014-04" db="EMBL/GenBank/DDBJ databases">
        <authorList>
            <consortium name="DOE Joint Genome Institute"/>
            <person name="Kuo A."/>
            <person name="Kohler A."/>
            <person name="Costa M.D."/>
            <person name="Nagy L.G."/>
            <person name="Floudas D."/>
            <person name="Copeland A."/>
            <person name="Barry K.W."/>
            <person name="Cichocki N."/>
            <person name="Veneault-Fourrey C."/>
            <person name="LaButti K."/>
            <person name="Lindquist E.A."/>
            <person name="Lipzen A."/>
            <person name="Lundell T."/>
            <person name="Morin E."/>
            <person name="Murat C."/>
            <person name="Sun H."/>
            <person name="Tunlid A."/>
            <person name="Henrissat B."/>
            <person name="Grigoriev I.V."/>
            <person name="Hibbett D.S."/>
            <person name="Martin F."/>
            <person name="Nordberg H.P."/>
            <person name="Cantor M.N."/>
            <person name="Hua S.X."/>
        </authorList>
    </citation>
    <scope>NUCLEOTIDE SEQUENCE [LARGE SCALE GENOMIC DNA]</scope>
    <source>
        <strain evidence="4 5">Marx 270</strain>
    </source>
</reference>
<dbReference type="PANTHER" id="PTHR22847:SF637">
    <property type="entry name" value="WD REPEAT DOMAIN 5B"/>
    <property type="match status" value="1"/>
</dbReference>
<sequence length="56" mass="6204">TVRVWDVEGGVQIGSPLEGHTFYVTSVAFSPDGKRIVSGSWDKAVRVWENEKLTLV</sequence>
<dbReference type="PROSITE" id="PS00678">
    <property type="entry name" value="WD_REPEATS_1"/>
    <property type="match status" value="1"/>
</dbReference>
<dbReference type="InterPro" id="IPR015943">
    <property type="entry name" value="WD40/YVTN_repeat-like_dom_sf"/>
</dbReference>
<dbReference type="PROSITE" id="PS50294">
    <property type="entry name" value="WD_REPEATS_REGION"/>
    <property type="match status" value="1"/>
</dbReference>
<dbReference type="Proteomes" id="UP000054217">
    <property type="component" value="Unassembled WGS sequence"/>
</dbReference>
<evidence type="ECO:0000313" key="5">
    <source>
        <dbReference type="Proteomes" id="UP000054217"/>
    </source>
</evidence>
<evidence type="ECO:0000256" key="3">
    <source>
        <dbReference type="PROSITE-ProRule" id="PRU00221"/>
    </source>
</evidence>
<dbReference type="InterPro" id="IPR019775">
    <property type="entry name" value="WD40_repeat_CS"/>
</dbReference>
<reference evidence="5" key="2">
    <citation type="submission" date="2015-01" db="EMBL/GenBank/DDBJ databases">
        <title>Evolutionary Origins and Diversification of the Mycorrhizal Mutualists.</title>
        <authorList>
            <consortium name="DOE Joint Genome Institute"/>
            <consortium name="Mycorrhizal Genomics Consortium"/>
            <person name="Kohler A."/>
            <person name="Kuo A."/>
            <person name="Nagy L.G."/>
            <person name="Floudas D."/>
            <person name="Copeland A."/>
            <person name="Barry K.W."/>
            <person name="Cichocki N."/>
            <person name="Veneault-Fourrey C."/>
            <person name="LaButti K."/>
            <person name="Lindquist E.A."/>
            <person name="Lipzen A."/>
            <person name="Lundell T."/>
            <person name="Morin E."/>
            <person name="Murat C."/>
            <person name="Riley R."/>
            <person name="Ohm R."/>
            <person name="Sun H."/>
            <person name="Tunlid A."/>
            <person name="Henrissat B."/>
            <person name="Grigoriev I.V."/>
            <person name="Hibbett D.S."/>
            <person name="Martin F."/>
        </authorList>
    </citation>
    <scope>NUCLEOTIDE SEQUENCE [LARGE SCALE GENOMIC DNA]</scope>
    <source>
        <strain evidence="5">Marx 270</strain>
    </source>
</reference>
<dbReference type="GO" id="GO:1990234">
    <property type="term" value="C:transferase complex"/>
    <property type="evidence" value="ECO:0007669"/>
    <property type="project" value="UniProtKB-ARBA"/>
</dbReference>
<dbReference type="SMART" id="SM00320">
    <property type="entry name" value="WD40"/>
    <property type="match status" value="1"/>
</dbReference>
<dbReference type="InterPro" id="IPR036322">
    <property type="entry name" value="WD40_repeat_dom_sf"/>
</dbReference>
<gene>
    <name evidence="4" type="ORF">M404DRAFT_101993</name>
</gene>
<dbReference type="PROSITE" id="PS50082">
    <property type="entry name" value="WD_REPEATS_2"/>
    <property type="match status" value="1"/>
</dbReference>
<name>A0A0C3ITC2_PISTI</name>
<dbReference type="InterPro" id="IPR001680">
    <property type="entry name" value="WD40_rpt"/>
</dbReference>
<feature type="non-terminal residue" evidence="4">
    <location>
        <position position="1"/>
    </location>
</feature>
<dbReference type="Gene3D" id="2.130.10.10">
    <property type="entry name" value="YVTN repeat-like/Quinoprotein amine dehydrogenase"/>
    <property type="match status" value="1"/>
</dbReference>
<keyword evidence="1 3" id="KW-0853">WD repeat</keyword>
<dbReference type="Pfam" id="PF00400">
    <property type="entry name" value="WD40"/>
    <property type="match status" value="1"/>
</dbReference>
<dbReference type="PANTHER" id="PTHR22847">
    <property type="entry name" value="WD40 REPEAT PROTEIN"/>
    <property type="match status" value="1"/>
</dbReference>